<dbReference type="Gene3D" id="2.180.10.10">
    <property type="entry name" value="RHS repeat-associated core"/>
    <property type="match status" value="1"/>
</dbReference>
<comment type="caution">
    <text evidence="1">The sequence shown here is derived from an EMBL/GenBank/DDBJ whole genome shotgun (WGS) entry which is preliminary data.</text>
</comment>
<reference evidence="2" key="1">
    <citation type="submission" date="2016-09" db="EMBL/GenBank/DDBJ databases">
        <title>Genome Sequence of Bathymodiolus thermophilus sulfur-oxidizing gill endosymbiont.</title>
        <authorList>
            <person name="Ponnudurai R."/>
            <person name="Kleiner M."/>
            <person name="Sayavedra L."/>
            <person name="Thuermer A."/>
            <person name="Felbeck H."/>
            <person name="Schlueter R."/>
            <person name="Schweder T."/>
            <person name="Markert S."/>
        </authorList>
    </citation>
    <scope>NUCLEOTIDE SEQUENCE [LARGE SCALE GENOMIC DNA]</scope>
    <source>
        <strain evidence="2">BAT/CrabSpa'14</strain>
    </source>
</reference>
<sequence>NKLTQQDKNNTTEYYVYDHQGNRVRTVIESNKQIQSQRNYLPSLDTSTNKAKQQTNTLHIGTHILIETSENNTQTRYQLSSHLKANTLELNDQAQVVSYECYYPYGATTLIAGKNKTQVQQKRYRYTGKERDDSSGLYYY</sequence>
<proteinExistence type="predicted"/>
<dbReference type="PANTHER" id="PTHR32305:SF15">
    <property type="entry name" value="PROTEIN RHSA-RELATED"/>
    <property type="match status" value="1"/>
</dbReference>
<feature type="non-terminal residue" evidence="1">
    <location>
        <position position="140"/>
    </location>
</feature>
<evidence type="ECO:0000313" key="2">
    <source>
        <dbReference type="Proteomes" id="UP000182798"/>
    </source>
</evidence>
<protein>
    <submittedName>
        <fullName evidence="1">Uncharacterized protein</fullName>
    </submittedName>
</protein>
<dbReference type="InterPro" id="IPR050708">
    <property type="entry name" value="T6SS_VgrG/RHS"/>
</dbReference>
<dbReference type="Proteomes" id="UP000182798">
    <property type="component" value="Unassembled WGS sequence"/>
</dbReference>
<gene>
    <name evidence="1" type="ORF">BGC33_01625</name>
</gene>
<accession>A0A1J8P1W2</accession>
<dbReference type="EMBL" id="MIQH01001080">
    <property type="protein sequence ID" value="OJA03093.1"/>
    <property type="molecule type" value="Genomic_DNA"/>
</dbReference>
<feature type="non-terminal residue" evidence="1">
    <location>
        <position position="1"/>
    </location>
</feature>
<dbReference type="AlphaFoldDB" id="A0A1J8P1W2"/>
<evidence type="ECO:0000313" key="1">
    <source>
        <dbReference type="EMBL" id="OJA03093.1"/>
    </source>
</evidence>
<dbReference type="PANTHER" id="PTHR32305">
    <property type="match status" value="1"/>
</dbReference>
<name>A0A1J8P1W2_9GAMM</name>
<organism evidence="1 2">
    <name type="scientific">Bathymodiolus thermophilus thioautotrophic gill symbiont</name>
    <dbReference type="NCBI Taxonomy" id="2360"/>
    <lineage>
        <taxon>Bacteria</taxon>
        <taxon>Pseudomonadati</taxon>
        <taxon>Pseudomonadota</taxon>
        <taxon>Gammaproteobacteria</taxon>
        <taxon>sulfur-oxidizing symbionts</taxon>
    </lineage>
</organism>